<dbReference type="EMBL" id="MDKC01000034">
    <property type="protein sequence ID" value="ODG90605.1"/>
    <property type="molecule type" value="Genomic_DNA"/>
</dbReference>
<dbReference type="NCBIfam" id="TIGR01549">
    <property type="entry name" value="HAD-SF-IA-v1"/>
    <property type="match status" value="1"/>
</dbReference>
<comment type="caution">
    <text evidence="1">The sequence shown here is derived from an EMBL/GenBank/DDBJ whole genome shotgun (WGS) entry which is preliminary data.</text>
</comment>
<dbReference type="SFLD" id="SFLDG01135">
    <property type="entry name" value="C1.5.6:_HAD__Beta-PGM__Phospha"/>
    <property type="match status" value="1"/>
</dbReference>
<dbReference type="Gene3D" id="1.10.150.240">
    <property type="entry name" value="Putative phosphatase, domain 2"/>
    <property type="match status" value="1"/>
</dbReference>
<dbReference type="InterPro" id="IPR036412">
    <property type="entry name" value="HAD-like_sf"/>
</dbReference>
<dbReference type="PANTHER" id="PTHR47478">
    <property type="match status" value="1"/>
</dbReference>
<dbReference type="SFLD" id="SFLDS00003">
    <property type="entry name" value="Haloacid_Dehalogenase"/>
    <property type="match status" value="1"/>
</dbReference>
<dbReference type="InterPro" id="IPR011951">
    <property type="entry name" value="HAD-SF_hydro_IA_YjjG/PynA"/>
</dbReference>
<protein>
    <submittedName>
        <fullName evidence="1">Noncanonical pyrimidine nucleotidase, YjjG family</fullName>
    </submittedName>
</protein>
<evidence type="ECO:0000313" key="2">
    <source>
        <dbReference type="Proteomes" id="UP000094580"/>
    </source>
</evidence>
<sequence length="239" mass="27315">MKTYKTLLLDVDDTLLDFGAAEKVALQSLFKDQKLPLTDEVKSRYKEINHGLWKSFEEGKISRDDVVNTRFSTLFKEFGIEVDGFLLEQSYQSYLGEGNQLVEGAYELLTSLQHEFELYIVTNGVSKTQYKRLNAAGIYPFFKDIFVSEDTGYQKPMKEYFQYVFDRIPNIELEKTLIIGDSFSADIIGGAGSGIDTCWVNPKMHSNDSDVVPTYEIQKLDELYNILNIEEKVLVTSSN</sequence>
<dbReference type="InterPro" id="IPR052550">
    <property type="entry name" value="Pyrimidine_5'-ntase_YjjG"/>
</dbReference>
<organism evidence="1 2">
    <name type="scientific">Gottfriedia luciferensis</name>
    <dbReference type="NCBI Taxonomy" id="178774"/>
    <lineage>
        <taxon>Bacteria</taxon>
        <taxon>Bacillati</taxon>
        <taxon>Bacillota</taxon>
        <taxon>Bacilli</taxon>
        <taxon>Bacillales</taxon>
        <taxon>Bacillaceae</taxon>
        <taxon>Gottfriedia</taxon>
    </lineage>
</organism>
<reference evidence="1 2" key="1">
    <citation type="submission" date="2016-07" db="EMBL/GenBank/DDBJ databases">
        <authorList>
            <person name="Townsley L."/>
            <person name="Shank E.A."/>
        </authorList>
    </citation>
    <scope>NUCLEOTIDE SEQUENCE [LARGE SCALE GENOMIC DNA]</scope>
    <source>
        <strain evidence="1 2">CH01</strain>
    </source>
</reference>
<dbReference type="RefSeq" id="WP_069034963.1">
    <property type="nucleotide sequence ID" value="NZ_MDKC01000034.1"/>
</dbReference>
<name>A0ABX2ZLK0_9BACI</name>
<dbReference type="PANTHER" id="PTHR47478:SF1">
    <property type="entry name" value="PYRIMIDINE 5'-NUCLEOTIDASE YJJG"/>
    <property type="match status" value="1"/>
</dbReference>
<accession>A0ABX2ZLK0</accession>
<dbReference type="Proteomes" id="UP000094580">
    <property type="component" value="Unassembled WGS sequence"/>
</dbReference>
<keyword evidence="2" id="KW-1185">Reference proteome</keyword>
<gene>
    <name evidence="1" type="ORF">BED47_12090</name>
</gene>
<dbReference type="Gene3D" id="3.40.50.1000">
    <property type="entry name" value="HAD superfamily/HAD-like"/>
    <property type="match status" value="1"/>
</dbReference>
<dbReference type="SFLD" id="SFLDG01129">
    <property type="entry name" value="C1.5:_HAD__Beta-PGM__Phosphata"/>
    <property type="match status" value="1"/>
</dbReference>
<dbReference type="InterPro" id="IPR006439">
    <property type="entry name" value="HAD-SF_hydro_IA"/>
</dbReference>
<dbReference type="InterPro" id="IPR023214">
    <property type="entry name" value="HAD_sf"/>
</dbReference>
<dbReference type="NCBIfam" id="TIGR02254">
    <property type="entry name" value="YjjG_YfnB"/>
    <property type="match status" value="1"/>
</dbReference>
<dbReference type="InterPro" id="IPR023198">
    <property type="entry name" value="PGP-like_dom2"/>
</dbReference>
<evidence type="ECO:0000313" key="1">
    <source>
        <dbReference type="EMBL" id="ODG90605.1"/>
    </source>
</evidence>
<dbReference type="SUPFAM" id="SSF56784">
    <property type="entry name" value="HAD-like"/>
    <property type="match status" value="1"/>
</dbReference>
<dbReference type="Pfam" id="PF13419">
    <property type="entry name" value="HAD_2"/>
    <property type="match status" value="1"/>
</dbReference>
<proteinExistence type="predicted"/>
<dbReference type="CDD" id="cd04305">
    <property type="entry name" value="HAD_Neu5Ac-Pase_like"/>
    <property type="match status" value="1"/>
</dbReference>
<dbReference type="InterPro" id="IPR041492">
    <property type="entry name" value="HAD_2"/>
</dbReference>